<dbReference type="InParanoid" id="A0A6C2YNE7"/>
<gene>
    <name evidence="8" type="ORF">GMBLW1_13750</name>
</gene>
<dbReference type="SUPFAM" id="SSF52172">
    <property type="entry name" value="CheY-like"/>
    <property type="match status" value="1"/>
</dbReference>
<keyword evidence="3" id="KW-0805">Transcription regulation</keyword>
<evidence type="ECO:0000256" key="6">
    <source>
        <dbReference type="PROSITE-ProRule" id="PRU00169"/>
    </source>
</evidence>
<protein>
    <recommendedName>
        <fullName evidence="7">Response regulatory domain-containing protein</fullName>
    </recommendedName>
</protein>
<organism evidence="8">
    <name type="scientific">Tuwongella immobilis</name>
    <dbReference type="NCBI Taxonomy" id="692036"/>
    <lineage>
        <taxon>Bacteria</taxon>
        <taxon>Pseudomonadati</taxon>
        <taxon>Planctomycetota</taxon>
        <taxon>Planctomycetia</taxon>
        <taxon>Gemmatales</taxon>
        <taxon>Gemmataceae</taxon>
        <taxon>Tuwongella</taxon>
    </lineage>
</organism>
<dbReference type="GO" id="GO:0000160">
    <property type="term" value="P:phosphorelay signal transduction system"/>
    <property type="evidence" value="ECO:0007669"/>
    <property type="project" value="UniProtKB-KW"/>
</dbReference>
<dbReference type="InterPro" id="IPR001789">
    <property type="entry name" value="Sig_transdc_resp-reg_receiver"/>
</dbReference>
<proteinExistence type="predicted"/>
<dbReference type="Proteomes" id="UP000464378">
    <property type="component" value="Chromosome"/>
</dbReference>
<evidence type="ECO:0000313" key="9">
    <source>
        <dbReference type="Proteomes" id="UP000464378"/>
    </source>
</evidence>
<keyword evidence="2" id="KW-0902">Two-component regulatory system</keyword>
<dbReference type="RefSeq" id="WP_162657744.1">
    <property type="nucleotide sequence ID" value="NZ_LR593887.1"/>
</dbReference>
<dbReference type="Gene3D" id="3.40.50.2300">
    <property type="match status" value="1"/>
</dbReference>
<feature type="domain" description="Response regulatory" evidence="7">
    <location>
        <begin position="6"/>
        <end position="122"/>
    </location>
</feature>
<evidence type="ECO:0000259" key="7">
    <source>
        <dbReference type="PROSITE" id="PS50110"/>
    </source>
</evidence>
<dbReference type="FunFam" id="3.40.50.2300:FF:000001">
    <property type="entry name" value="DNA-binding response regulator PhoB"/>
    <property type="match status" value="1"/>
</dbReference>
<dbReference type="GO" id="GO:0003677">
    <property type="term" value="F:DNA binding"/>
    <property type="evidence" value="ECO:0007669"/>
    <property type="project" value="UniProtKB-KW"/>
</dbReference>
<keyword evidence="9" id="KW-1185">Reference proteome</keyword>
<dbReference type="Pfam" id="PF00072">
    <property type="entry name" value="Response_reg"/>
    <property type="match status" value="1"/>
</dbReference>
<keyword evidence="5" id="KW-0804">Transcription</keyword>
<dbReference type="InterPro" id="IPR050595">
    <property type="entry name" value="Bact_response_regulator"/>
</dbReference>
<evidence type="ECO:0000256" key="4">
    <source>
        <dbReference type="ARBA" id="ARBA00023125"/>
    </source>
</evidence>
<accession>A0A6C2YNE7</accession>
<dbReference type="PROSITE" id="PS50110">
    <property type="entry name" value="RESPONSE_REGULATORY"/>
    <property type="match status" value="1"/>
</dbReference>
<dbReference type="KEGG" id="tim:GMBLW1_13750"/>
<reference evidence="8" key="1">
    <citation type="submission" date="2019-04" db="EMBL/GenBank/DDBJ databases">
        <authorList>
            <consortium name="Science for Life Laboratories"/>
        </authorList>
    </citation>
    <scope>NUCLEOTIDE SEQUENCE</scope>
    <source>
        <strain evidence="8">MBLW1</strain>
    </source>
</reference>
<dbReference type="PANTHER" id="PTHR44591">
    <property type="entry name" value="STRESS RESPONSE REGULATOR PROTEIN 1"/>
    <property type="match status" value="1"/>
</dbReference>
<dbReference type="EMBL" id="LR586016">
    <property type="protein sequence ID" value="VIP02585.1"/>
    <property type="molecule type" value="Genomic_DNA"/>
</dbReference>
<dbReference type="PANTHER" id="PTHR44591:SF3">
    <property type="entry name" value="RESPONSE REGULATORY DOMAIN-CONTAINING PROTEIN"/>
    <property type="match status" value="1"/>
</dbReference>
<dbReference type="SMART" id="SM00448">
    <property type="entry name" value="REC"/>
    <property type="match status" value="1"/>
</dbReference>
<dbReference type="AlphaFoldDB" id="A0A6C2YNE7"/>
<keyword evidence="1 6" id="KW-0597">Phosphoprotein</keyword>
<evidence type="ECO:0000313" key="8">
    <source>
        <dbReference type="EMBL" id="VIP02585.1"/>
    </source>
</evidence>
<evidence type="ECO:0000256" key="3">
    <source>
        <dbReference type="ARBA" id="ARBA00023015"/>
    </source>
</evidence>
<dbReference type="EMBL" id="LR593887">
    <property type="protein sequence ID" value="VTS01843.1"/>
    <property type="molecule type" value="Genomic_DNA"/>
</dbReference>
<keyword evidence="4" id="KW-0238">DNA-binding</keyword>
<feature type="modified residue" description="4-aspartylphosphate" evidence="6">
    <location>
        <position position="55"/>
    </location>
</feature>
<name>A0A6C2YNE7_9BACT</name>
<evidence type="ECO:0000256" key="1">
    <source>
        <dbReference type="ARBA" id="ARBA00022553"/>
    </source>
</evidence>
<dbReference type="InterPro" id="IPR011006">
    <property type="entry name" value="CheY-like_superfamily"/>
</dbReference>
<evidence type="ECO:0000256" key="5">
    <source>
        <dbReference type="ARBA" id="ARBA00023163"/>
    </source>
</evidence>
<sequence length="145" mass="16267">MSNEAKILIADDHPHGVELLEAYLAAADYEVKTASNGEETLKIVESWKPDLILLDIMMPRMSGFEVCKTLRANEATRDIAVIMVTALDQPSDVERAVEAGCDDFITKPINQQEMLKRVAAMLKARTQREPDRTLSYLESMQQEPS</sequence>
<evidence type="ECO:0000256" key="2">
    <source>
        <dbReference type="ARBA" id="ARBA00023012"/>
    </source>
</evidence>